<gene>
    <name evidence="3" type="ORF">CWN80_04845</name>
</gene>
<feature type="domain" description="SGNH hydrolase-type esterase" evidence="2">
    <location>
        <begin position="55"/>
        <end position="219"/>
    </location>
</feature>
<evidence type="ECO:0000313" key="4">
    <source>
        <dbReference type="Proteomes" id="UP000288711"/>
    </source>
</evidence>
<evidence type="ECO:0000256" key="1">
    <source>
        <dbReference type="SAM" id="SignalP"/>
    </source>
</evidence>
<dbReference type="EMBL" id="PIPF01000004">
    <property type="protein sequence ID" value="RWU84477.1"/>
    <property type="molecule type" value="Genomic_DNA"/>
</dbReference>
<dbReference type="InterPro" id="IPR051532">
    <property type="entry name" value="Ester_Hydrolysis_Enzymes"/>
</dbReference>
<evidence type="ECO:0000259" key="2">
    <source>
        <dbReference type="Pfam" id="PF13472"/>
    </source>
</evidence>
<dbReference type="GO" id="GO:0004622">
    <property type="term" value="F:phosphatidylcholine lysophospholipase activity"/>
    <property type="evidence" value="ECO:0007669"/>
    <property type="project" value="TreeGrafter"/>
</dbReference>
<dbReference type="PANTHER" id="PTHR30383">
    <property type="entry name" value="THIOESTERASE 1/PROTEASE 1/LYSOPHOSPHOLIPASE L1"/>
    <property type="match status" value="1"/>
</dbReference>
<keyword evidence="4" id="KW-1185">Reference proteome</keyword>
<evidence type="ECO:0000313" key="3">
    <source>
        <dbReference type="EMBL" id="RWU84477.1"/>
    </source>
</evidence>
<sequence length="236" mass="25202">MRSRSSVALLVLAVVAVAVAALAATRDGGSQAAGSGSSPIQHVPEQDGRLRLVAHGDSITQGDSPSISTGDLGPRSWVKHIDNSSFRFVGGSARGGLTSARALDDIRSDFRGDIVVYALGTNDLRTAESTPAQFVRNIVKHHRHSTGSRDATVVIVAVGPMRDRSAKEISAWNAAVKRGARAHGFHFIDPWTSIRTVDYTWRDPDDTFDGLHPTASGARKLGRAISRQLTDLESSQ</sequence>
<keyword evidence="1" id="KW-0732">Signal</keyword>
<comment type="caution">
    <text evidence="3">The sequence shown here is derived from an EMBL/GenBank/DDBJ whole genome shotgun (WGS) entry which is preliminary data.</text>
</comment>
<feature type="chain" id="PRO_5019519424" evidence="1">
    <location>
        <begin position="24"/>
        <end position="236"/>
    </location>
</feature>
<dbReference type="OrthoDB" id="3239155at2"/>
<dbReference type="PANTHER" id="PTHR30383:SF5">
    <property type="entry name" value="SGNH HYDROLASE-TYPE ESTERASE DOMAIN-CONTAINING PROTEIN"/>
    <property type="match status" value="1"/>
</dbReference>
<accession>A0A444B7S9</accession>
<dbReference type="InterPro" id="IPR013830">
    <property type="entry name" value="SGNH_hydro"/>
</dbReference>
<reference evidence="3 4" key="1">
    <citation type="journal article" date="2009" name="Int. J. Syst. Evol. Microbiol.">
        <title>Janibacter hoylei sp. nov., Bacillus isronensis sp. nov. and Bacillus aryabhattai sp. nov., isolated from cryotubes used for collecting air from the upper atmosphere.</title>
        <authorList>
            <person name="Shivaji S."/>
            <person name="Chaturvedi P."/>
            <person name="Begum Z."/>
            <person name="Pindi P.K."/>
            <person name="Manorama R."/>
            <person name="Padmanaban D.A."/>
            <person name="Shouche Y.S."/>
            <person name="Pawar S."/>
            <person name="Vaishampayan P."/>
            <person name="Dutt C.B."/>
            <person name="Datta G.N."/>
            <person name="Manchanda R.K."/>
            <person name="Rao U.R."/>
            <person name="Bhargava P.M."/>
            <person name="Narlikar J.V."/>
        </authorList>
    </citation>
    <scope>NUCLEOTIDE SEQUENCE [LARGE SCALE GENOMIC DNA]</scope>
    <source>
        <strain evidence="3 4">PVAS-1</strain>
    </source>
</reference>
<protein>
    <submittedName>
        <fullName evidence="3">SGNH/GDSL hydrolase family protein</fullName>
    </submittedName>
</protein>
<dbReference type="RefSeq" id="WP_083853637.1">
    <property type="nucleotide sequence ID" value="NZ_ALWX01000017.1"/>
</dbReference>
<dbReference type="Pfam" id="PF13472">
    <property type="entry name" value="Lipase_GDSL_2"/>
    <property type="match status" value="1"/>
</dbReference>
<dbReference type="AlphaFoldDB" id="A0A444B7S9"/>
<organism evidence="3 4">
    <name type="scientific">Janibacter hoylei PVAS-1</name>
    <dbReference type="NCBI Taxonomy" id="1210046"/>
    <lineage>
        <taxon>Bacteria</taxon>
        <taxon>Bacillati</taxon>
        <taxon>Actinomycetota</taxon>
        <taxon>Actinomycetes</taxon>
        <taxon>Micrococcales</taxon>
        <taxon>Intrasporangiaceae</taxon>
        <taxon>Janibacter</taxon>
    </lineage>
</organism>
<keyword evidence="3" id="KW-0378">Hydrolase</keyword>
<name>A0A444B7S9_9MICO</name>
<dbReference type="Proteomes" id="UP000288711">
    <property type="component" value="Unassembled WGS sequence"/>
</dbReference>
<feature type="signal peptide" evidence="1">
    <location>
        <begin position="1"/>
        <end position="23"/>
    </location>
</feature>
<proteinExistence type="predicted"/>
<dbReference type="SUPFAM" id="SSF52266">
    <property type="entry name" value="SGNH hydrolase"/>
    <property type="match status" value="1"/>
</dbReference>
<dbReference type="InterPro" id="IPR036514">
    <property type="entry name" value="SGNH_hydro_sf"/>
</dbReference>
<dbReference type="Gene3D" id="3.40.50.1110">
    <property type="entry name" value="SGNH hydrolase"/>
    <property type="match status" value="1"/>
</dbReference>
<dbReference type="CDD" id="cd00229">
    <property type="entry name" value="SGNH_hydrolase"/>
    <property type="match status" value="1"/>
</dbReference>